<dbReference type="InterPro" id="IPR027417">
    <property type="entry name" value="P-loop_NTPase"/>
</dbReference>
<organism evidence="12 13">
    <name type="scientific">Ruthenibacterium lactatiformans</name>
    <dbReference type="NCBI Taxonomy" id="1550024"/>
    <lineage>
        <taxon>Bacteria</taxon>
        <taxon>Bacillati</taxon>
        <taxon>Bacillota</taxon>
        <taxon>Clostridia</taxon>
        <taxon>Eubacteriales</taxon>
        <taxon>Oscillospiraceae</taxon>
        <taxon>Ruthenibacterium</taxon>
    </lineage>
</organism>
<keyword evidence="13" id="KW-1185">Reference proteome</keyword>
<keyword evidence="2" id="KW-0813">Transport</keyword>
<dbReference type="SMART" id="SM00382">
    <property type="entry name" value="AAA"/>
    <property type="match status" value="1"/>
</dbReference>
<evidence type="ECO:0000256" key="5">
    <source>
        <dbReference type="ARBA" id="ARBA00022741"/>
    </source>
</evidence>
<dbReference type="SUPFAM" id="SSF52540">
    <property type="entry name" value="P-loop containing nucleoside triphosphate hydrolases"/>
    <property type="match status" value="1"/>
</dbReference>
<sequence length="746" mass="81048">MMKLKRYLKPYIGFALAAIVLMFCQAAVDLNLPNLMSDIVNVGIQQGGITEAAPKAVSAEGLQLMSAFMSEEDRALAQSQYVLAEQANMTADEWDRFVTDWPKVSDTDVYRQIPNLDDSTQAQLDSAFSRASYALMTVVKELAEQSGQDIAAGDTDSKAMDMSELGELVPMLAMLPQGMVDDAIAAAAATPESMLSQTAAVFTKGFYMQLGADTDAMQTSYIFRTGGKMLLMALLLAVCAISVGFCGSRMGAGIARDLRRDIFAKVTSFTNNEYDKFGTASLITRSTNDVTQVQGLVTMGLRIMCYAPIIGIGGTIMALSKSVSMAWVIALAVVLILGLICTISAIAMPRFKIMQQLVDKLNLVSRENLSGMMVIRAFATQDFEEKRFDKANKDLADNNLFVFRAMATMMPVMMLVMNGVSLLIVWVGGHQIADSAMQVGDMMAFIQYTMQIIMSFLMISMMFVMVPRASVSAGRIADVLASESSVQDAPQPRHLPEKVKGLVQFNDVSFHYEGADENVLEHVTFTARPGETTAFIGSTGSGKSTLINLIPRFYDVSAGSVTVDGVDVRDIPQHELRDAIGYVPQKGVLFSGDISSNLRYGGEDADADVLRRAAEVAQATEFIDELPDGFETAISQGGTNVSGGQRQRLSIARALVKKAPVYIFDDTFSALDFKTDAKLRKALKGYTEGATVLIVAQRVSTIMHAEQIVVLDEGRVMGIGTHRELLASCKTYREIAESQLSKEELA</sequence>
<evidence type="ECO:0000313" key="13">
    <source>
        <dbReference type="Proteomes" id="UP000032483"/>
    </source>
</evidence>
<evidence type="ECO:0000313" key="12">
    <source>
        <dbReference type="EMBL" id="KJF39781.1"/>
    </source>
</evidence>
<dbReference type="RefSeq" id="WP_050005466.1">
    <property type="nucleotide sequence ID" value="NZ_DAWBJP010000007.1"/>
</dbReference>
<dbReference type="Proteomes" id="UP000032483">
    <property type="component" value="Unassembled WGS sequence"/>
</dbReference>
<accession>A0A0D8IZS4</accession>
<dbReference type="EMBL" id="JXXK01000013">
    <property type="protein sequence ID" value="KJF39781.1"/>
    <property type="molecule type" value="Genomic_DNA"/>
</dbReference>
<keyword evidence="8 9" id="KW-0472">Membrane</keyword>
<evidence type="ECO:0000256" key="2">
    <source>
        <dbReference type="ARBA" id="ARBA00022448"/>
    </source>
</evidence>
<dbReference type="CDD" id="cd18548">
    <property type="entry name" value="ABC_6TM_Tm287_like"/>
    <property type="match status" value="1"/>
</dbReference>
<keyword evidence="7 9" id="KW-1133">Transmembrane helix</keyword>
<dbReference type="InterPro" id="IPR039421">
    <property type="entry name" value="Type_1_exporter"/>
</dbReference>
<evidence type="ECO:0000256" key="8">
    <source>
        <dbReference type="ARBA" id="ARBA00023136"/>
    </source>
</evidence>
<dbReference type="PROSITE" id="PS50929">
    <property type="entry name" value="ABC_TM1F"/>
    <property type="match status" value="1"/>
</dbReference>
<keyword evidence="5" id="KW-0547">Nucleotide-binding</keyword>
<evidence type="ECO:0000256" key="9">
    <source>
        <dbReference type="SAM" id="Phobius"/>
    </source>
</evidence>
<dbReference type="PROSITE" id="PS00211">
    <property type="entry name" value="ABC_TRANSPORTER_1"/>
    <property type="match status" value="1"/>
</dbReference>
<feature type="transmembrane region" description="Helical" evidence="9">
    <location>
        <begin position="326"/>
        <end position="347"/>
    </location>
</feature>
<feature type="transmembrane region" description="Helical" evidence="9">
    <location>
        <begin position="229"/>
        <end position="250"/>
    </location>
</feature>
<feature type="transmembrane region" description="Helical" evidence="9">
    <location>
        <begin position="412"/>
        <end position="433"/>
    </location>
</feature>
<dbReference type="GO" id="GO:0005886">
    <property type="term" value="C:plasma membrane"/>
    <property type="evidence" value="ECO:0007669"/>
    <property type="project" value="UniProtKB-SubCell"/>
</dbReference>
<dbReference type="InterPro" id="IPR003593">
    <property type="entry name" value="AAA+_ATPase"/>
</dbReference>
<dbReference type="FunFam" id="3.40.50.300:FF:000221">
    <property type="entry name" value="Multidrug ABC transporter ATP-binding protein"/>
    <property type="match status" value="1"/>
</dbReference>
<name>A0A0D8IZS4_9FIRM</name>
<evidence type="ECO:0000256" key="7">
    <source>
        <dbReference type="ARBA" id="ARBA00022989"/>
    </source>
</evidence>
<dbReference type="InterPro" id="IPR017871">
    <property type="entry name" value="ABC_transporter-like_CS"/>
</dbReference>
<dbReference type="InterPro" id="IPR011527">
    <property type="entry name" value="ABC1_TM_dom"/>
</dbReference>
<dbReference type="GO" id="GO:0015421">
    <property type="term" value="F:ABC-type oligopeptide transporter activity"/>
    <property type="evidence" value="ECO:0007669"/>
    <property type="project" value="TreeGrafter"/>
</dbReference>
<comment type="subcellular location">
    <subcellularLocation>
        <location evidence="1">Cell membrane</location>
        <topology evidence="1">Multi-pass membrane protein</topology>
    </subcellularLocation>
</comment>
<evidence type="ECO:0000256" key="6">
    <source>
        <dbReference type="ARBA" id="ARBA00022840"/>
    </source>
</evidence>
<dbReference type="GO" id="GO:0005524">
    <property type="term" value="F:ATP binding"/>
    <property type="evidence" value="ECO:0007669"/>
    <property type="project" value="UniProtKB-KW"/>
</dbReference>
<evidence type="ECO:0000256" key="1">
    <source>
        <dbReference type="ARBA" id="ARBA00004651"/>
    </source>
</evidence>
<evidence type="ECO:0000259" key="11">
    <source>
        <dbReference type="PROSITE" id="PS50929"/>
    </source>
</evidence>
<feature type="transmembrane region" description="Helical" evidence="9">
    <location>
        <begin position="303"/>
        <end position="320"/>
    </location>
</feature>
<protein>
    <submittedName>
        <fullName evidence="12">ABC transporter</fullName>
    </submittedName>
</protein>
<dbReference type="PATRIC" id="fig|1550024.3.peg.2360"/>
<keyword evidence="4 9" id="KW-0812">Transmembrane</keyword>
<proteinExistence type="predicted"/>
<comment type="caution">
    <text evidence="12">The sequence shown here is derived from an EMBL/GenBank/DDBJ whole genome shotgun (WGS) entry which is preliminary data.</text>
</comment>
<dbReference type="GeneID" id="42856983"/>
<dbReference type="PROSITE" id="PS50893">
    <property type="entry name" value="ABC_TRANSPORTER_2"/>
    <property type="match status" value="1"/>
</dbReference>
<feature type="domain" description="ABC transporter" evidence="10">
    <location>
        <begin position="503"/>
        <end position="738"/>
    </location>
</feature>
<evidence type="ECO:0000256" key="4">
    <source>
        <dbReference type="ARBA" id="ARBA00022692"/>
    </source>
</evidence>
<evidence type="ECO:0000259" key="10">
    <source>
        <dbReference type="PROSITE" id="PS50893"/>
    </source>
</evidence>
<keyword evidence="6" id="KW-0067">ATP-binding</keyword>
<dbReference type="Pfam" id="PF00005">
    <property type="entry name" value="ABC_tran"/>
    <property type="match status" value="1"/>
</dbReference>
<dbReference type="Gene3D" id="3.40.50.300">
    <property type="entry name" value="P-loop containing nucleotide triphosphate hydrolases"/>
    <property type="match status" value="1"/>
</dbReference>
<feature type="domain" description="ABC transmembrane type-1" evidence="11">
    <location>
        <begin position="183"/>
        <end position="468"/>
    </location>
</feature>
<dbReference type="InterPro" id="IPR036640">
    <property type="entry name" value="ABC1_TM_sf"/>
</dbReference>
<dbReference type="SUPFAM" id="SSF90123">
    <property type="entry name" value="ABC transporter transmembrane region"/>
    <property type="match status" value="1"/>
</dbReference>
<dbReference type="GO" id="GO:0016887">
    <property type="term" value="F:ATP hydrolysis activity"/>
    <property type="evidence" value="ECO:0007669"/>
    <property type="project" value="InterPro"/>
</dbReference>
<dbReference type="PANTHER" id="PTHR43394:SF1">
    <property type="entry name" value="ATP-BINDING CASSETTE SUB-FAMILY B MEMBER 10, MITOCHONDRIAL"/>
    <property type="match status" value="1"/>
</dbReference>
<gene>
    <name evidence="12" type="ORF">TQ39_10360</name>
</gene>
<keyword evidence="3" id="KW-1003">Cell membrane</keyword>
<dbReference type="PANTHER" id="PTHR43394">
    <property type="entry name" value="ATP-DEPENDENT PERMEASE MDL1, MITOCHONDRIAL"/>
    <property type="match status" value="1"/>
</dbReference>
<dbReference type="InterPro" id="IPR003439">
    <property type="entry name" value="ABC_transporter-like_ATP-bd"/>
</dbReference>
<dbReference type="AlphaFoldDB" id="A0A0D8IZS4"/>
<dbReference type="Gene3D" id="1.20.1560.10">
    <property type="entry name" value="ABC transporter type 1, transmembrane domain"/>
    <property type="match status" value="1"/>
</dbReference>
<feature type="transmembrane region" description="Helical" evidence="9">
    <location>
        <begin position="445"/>
        <end position="466"/>
    </location>
</feature>
<dbReference type="Pfam" id="PF00664">
    <property type="entry name" value="ABC_membrane"/>
    <property type="match status" value="1"/>
</dbReference>
<evidence type="ECO:0000256" key="3">
    <source>
        <dbReference type="ARBA" id="ARBA00022475"/>
    </source>
</evidence>
<reference evidence="12" key="1">
    <citation type="submission" date="2015-02" db="EMBL/GenBank/DDBJ databases">
        <title>A novel member of the family Ruminococcaceae isolated from human feces.</title>
        <authorList>
            <person name="Shkoporov A.N."/>
            <person name="Chaplin A.V."/>
            <person name="Motuzova O.V."/>
            <person name="Kafarskaia L.I."/>
            <person name="Khokhlova E.V."/>
            <person name="Efimov B.A."/>
        </authorList>
    </citation>
    <scope>NUCLEOTIDE SEQUENCE [LARGE SCALE GENOMIC DNA]</scope>
    <source>
        <strain evidence="12">585-1</strain>
    </source>
</reference>